<dbReference type="EC" id="7.1.1.-" evidence="8"/>
<evidence type="ECO:0000256" key="8">
    <source>
        <dbReference type="HAMAP-Rule" id="MF_01353"/>
    </source>
</evidence>
<keyword evidence="6 8" id="KW-0520">NAD</keyword>
<organism evidence="9">
    <name type="scientific">Planktothricoides sp. SpSt-374</name>
    <dbReference type="NCBI Taxonomy" id="2282167"/>
    <lineage>
        <taxon>Bacteria</taxon>
        <taxon>Bacillati</taxon>
        <taxon>Cyanobacteriota</taxon>
        <taxon>Cyanophyceae</taxon>
        <taxon>Oscillatoriophycideae</taxon>
        <taxon>Oscillatoriales</taxon>
        <taxon>Oscillatoriaceae</taxon>
        <taxon>Planktothricoides</taxon>
    </lineage>
</organism>
<comment type="subcellular location">
    <subcellularLocation>
        <location evidence="8">Cellular thylakoid membrane</location>
        <topology evidence="8">Peripheral membrane protein</topology>
        <orientation evidence="8">Cytoplasmic side</orientation>
    </subcellularLocation>
</comment>
<dbReference type="PANTHER" id="PTHR35515:SF1">
    <property type="entry name" value="NAD(P)H-QUINONE OXIDOREDUCTASE SUBUNIT N, CHLOROPLASTIC"/>
    <property type="match status" value="1"/>
</dbReference>
<comment type="subunit">
    <text evidence="8">NDH-1 can be composed of about 15 different subunits; different subcomplexes with different compositions have been identified which probably have different functions.</text>
</comment>
<dbReference type="AlphaFoldDB" id="A0A7C3VQR8"/>
<dbReference type="PANTHER" id="PTHR35515">
    <property type="entry name" value="NAD(P)H-QUINONE OXIDOREDUCTASE SUBUNIT N, CHLOROPLASTIC"/>
    <property type="match status" value="1"/>
</dbReference>
<dbReference type="GO" id="GO:0016655">
    <property type="term" value="F:oxidoreductase activity, acting on NAD(P)H, quinone or similar compound as acceptor"/>
    <property type="evidence" value="ECO:0007669"/>
    <property type="project" value="UniProtKB-UniRule"/>
</dbReference>
<dbReference type="EMBL" id="DSPX01000061">
    <property type="protein sequence ID" value="HGG00296.1"/>
    <property type="molecule type" value="Genomic_DNA"/>
</dbReference>
<proteinExistence type="inferred from homology"/>
<evidence type="ECO:0000313" key="9">
    <source>
        <dbReference type="EMBL" id="HGG00296.1"/>
    </source>
</evidence>
<keyword evidence="3 8" id="KW-0521">NADP</keyword>
<keyword evidence="8" id="KW-0793">Thylakoid</keyword>
<evidence type="ECO:0000256" key="1">
    <source>
        <dbReference type="ARBA" id="ARBA00022448"/>
    </source>
</evidence>
<evidence type="ECO:0000256" key="7">
    <source>
        <dbReference type="ARBA" id="ARBA00023136"/>
    </source>
</evidence>
<dbReference type="GO" id="GO:0031676">
    <property type="term" value="C:plasma membrane-derived thylakoid membrane"/>
    <property type="evidence" value="ECO:0007669"/>
    <property type="project" value="UniProtKB-SubCell"/>
</dbReference>
<comment type="similarity">
    <text evidence="8">Belongs to the complex I NdhN subunit family.</text>
</comment>
<dbReference type="Pfam" id="PF11909">
    <property type="entry name" value="NdhN"/>
    <property type="match status" value="1"/>
</dbReference>
<comment type="catalytic activity">
    <reaction evidence="8">
        <text>a plastoquinone + NADH + (n+1) H(+)(in) = a plastoquinol + NAD(+) + n H(+)(out)</text>
        <dbReference type="Rhea" id="RHEA:42608"/>
        <dbReference type="Rhea" id="RHEA-COMP:9561"/>
        <dbReference type="Rhea" id="RHEA-COMP:9562"/>
        <dbReference type="ChEBI" id="CHEBI:15378"/>
        <dbReference type="ChEBI" id="CHEBI:17757"/>
        <dbReference type="ChEBI" id="CHEBI:57540"/>
        <dbReference type="ChEBI" id="CHEBI:57945"/>
        <dbReference type="ChEBI" id="CHEBI:62192"/>
    </reaction>
</comment>
<evidence type="ECO:0000256" key="6">
    <source>
        <dbReference type="ARBA" id="ARBA00023027"/>
    </source>
</evidence>
<keyword evidence="4 8" id="KW-0618">Plastoquinone</keyword>
<keyword evidence="1 8" id="KW-0813">Transport</keyword>
<dbReference type="HAMAP" id="MF_01353">
    <property type="entry name" value="NDH1_NDH1N"/>
    <property type="match status" value="1"/>
</dbReference>
<dbReference type="GO" id="GO:0048038">
    <property type="term" value="F:quinone binding"/>
    <property type="evidence" value="ECO:0007669"/>
    <property type="project" value="UniProtKB-KW"/>
</dbReference>
<comment type="caution">
    <text evidence="9">The sequence shown here is derived from an EMBL/GenBank/DDBJ whole genome shotgun (WGS) entry which is preliminary data.</text>
</comment>
<evidence type="ECO:0000256" key="3">
    <source>
        <dbReference type="ARBA" id="ARBA00022857"/>
    </source>
</evidence>
<keyword evidence="5 8" id="KW-1278">Translocase</keyword>
<comment type="catalytic activity">
    <reaction evidence="8">
        <text>a plastoquinone + NADPH + (n+1) H(+)(in) = a plastoquinol + NADP(+) + n H(+)(out)</text>
        <dbReference type="Rhea" id="RHEA:42612"/>
        <dbReference type="Rhea" id="RHEA-COMP:9561"/>
        <dbReference type="Rhea" id="RHEA-COMP:9562"/>
        <dbReference type="ChEBI" id="CHEBI:15378"/>
        <dbReference type="ChEBI" id="CHEBI:17757"/>
        <dbReference type="ChEBI" id="CHEBI:57783"/>
        <dbReference type="ChEBI" id="CHEBI:58349"/>
        <dbReference type="ChEBI" id="CHEBI:62192"/>
    </reaction>
</comment>
<evidence type="ECO:0000256" key="4">
    <source>
        <dbReference type="ARBA" id="ARBA00022957"/>
    </source>
</evidence>
<sequence length="151" mass="16670">MALITTGKPFIRDLEATGALALYAPLEGGFEGRYLRRLRANGYETLAITARGLGDLSMYLTGIHGVRPPHLGKSNIRTYFIPPIVTYNLEKLPPKSKGLVLWILEGYVLSSQEIEYLTGLPSSEPRVKVAVEMGGDRAFRWSPLKDLLVPA</sequence>
<protein>
    <recommendedName>
        <fullName evidence="8">NAD(P)H-quinone oxidoreductase subunit N</fullName>
        <ecNumber evidence="8">7.1.1.-</ecNumber>
    </recommendedName>
    <alternativeName>
        <fullName evidence="8">NAD(P)H dehydrogenase I subunit N</fullName>
        <shortName evidence="8">NDH-1 subunit N</shortName>
        <shortName evidence="8">NDH-N</shortName>
    </alternativeName>
</protein>
<reference evidence="9" key="1">
    <citation type="journal article" date="2020" name="mSystems">
        <title>Genome- and Community-Level Interaction Insights into Carbon Utilization and Element Cycling Functions of Hydrothermarchaeota in Hydrothermal Sediment.</title>
        <authorList>
            <person name="Zhou Z."/>
            <person name="Liu Y."/>
            <person name="Xu W."/>
            <person name="Pan J."/>
            <person name="Luo Z.H."/>
            <person name="Li M."/>
        </authorList>
    </citation>
    <scope>NUCLEOTIDE SEQUENCE [LARGE SCALE GENOMIC DNA]</scope>
    <source>
        <strain evidence="9">SpSt-374</strain>
    </source>
</reference>
<keyword evidence="2 8" id="KW-0874">Quinone</keyword>
<gene>
    <name evidence="8" type="primary">ndhN</name>
    <name evidence="9" type="ORF">ENR15_06505</name>
</gene>
<dbReference type="InterPro" id="IPR020874">
    <property type="entry name" value="NAD(P)H-quinone_OxRdtase_su_N"/>
</dbReference>
<accession>A0A7C3VQR8</accession>
<evidence type="ECO:0000256" key="5">
    <source>
        <dbReference type="ARBA" id="ARBA00022967"/>
    </source>
</evidence>
<keyword evidence="7 8" id="KW-0472">Membrane</keyword>
<name>A0A7C3VQR8_9CYAN</name>
<comment type="function">
    <text evidence="8">NDH-1 shuttles electrons from an unknown electron donor, via FMN and iron-sulfur (Fe-S) centers, to quinones in the respiratory and/or the photosynthetic chain. The immediate electron acceptor for the enzyme in this species is believed to be plastoquinone. Couples the redox reaction to proton translocation, and thus conserves the redox energy in a proton gradient. Cyanobacterial NDH-1 also plays a role in inorganic carbon-concentration.</text>
</comment>
<evidence type="ECO:0000256" key="2">
    <source>
        <dbReference type="ARBA" id="ARBA00022719"/>
    </source>
</evidence>